<organism evidence="7 8">
    <name type="scientific">Actinospica durhamensis</name>
    <dbReference type="NCBI Taxonomy" id="1508375"/>
    <lineage>
        <taxon>Bacteria</taxon>
        <taxon>Bacillati</taxon>
        <taxon>Actinomycetota</taxon>
        <taxon>Actinomycetes</taxon>
        <taxon>Catenulisporales</taxon>
        <taxon>Actinospicaceae</taxon>
        <taxon>Actinospica</taxon>
    </lineage>
</organism>
<name>A0A941ET37_9ACTN</name>
<dbReference type="SMART" id="SM00345">
    <property type="entry name" value="HTH_GNTR"/>
    <property type="match status" value="1"/>
</dbReference>
<feature type="domain" description="HTH gntR-type" evidence="6">
    <location>
        <begin position="30"/>
        <end position="98"/>
    </location>
</feature>
<dbReference type="Gene3D" id="3.90.1150.10">
    <property type="entry name" value="Aspartate Aminotransferase, domain 1"/>
    <property type="match status" value="1"/>
</dbReference>
<dbReference type="GO" id="GO:0003677">
    <property type="term" value="F:DNA binding"/>
    <property type="evidence" value="ECO:0007669"/>
    <property type="project" value="UniProtKB-KW"/>
</dbReference>
<sequence length="518" mass="54675">MEAHPPLTAATLARLLGPWRVVGGADAARHPARTALAERITALILDGRVAVGARLPAERPLSEALGLSRTTVTAAYAHLVEQGYAAARRGSGTYTALPERLLASPSGGWHESLDPDPIDLTCAAPLPPLAALRAATSWAAERLPLLAGDVLQPYGLASLREAVAERYRARGLPTEPSQILITAGAQGAITLVGRLLIRSGDRVLVEGPTYPNAIDSFAGARARLTPVPLDPASGWADVPGGRPQAAAVSALGGAGAGLATATSRIPLAQAATRLSPRLVYTVPHFHNPTGMLMPADLAGPLARAARKAGAWLLADETITDAALDVPVPPPFAAAVGAADAERLLVCGSLGKSFWGGLRIGWLRAPSRVVHELAAARASLDLGSPILDQLIGVAVLQEGFGIEEERRREWRECRALLETQLRASMPDWSWRTPEGGLSLWVRLAEGEESTALVHRAATHGLLLQSGPRFGADPGTYERHLRLPYTQTPDKIREAVRRLAAARTALGPLRTSESRRDLVA</sequence>
<evidence type="ECO:0000313" key="7">
    <source>
        <dbReference type="EMBL" id="MBR7834609.1"/>
    </source>
</evidence>
<dbReference type="InterPro" id="IPR000524">
    <property type="entry name" value="Tscrpt_reg_HTH_GntR"/>
</dbReference>
<evidence type="ECO:0000256" key="3">
    <source>
        <dbReference type="ARBA" id="ARBA00023015"/>
    </source>
</evidence>
<keyword evidence="2" id="KW-0663">Pyridoxal phosphate</keyword>
<dbReference type="InterPro" id="IPR015422">
    <property type="entry name" value="PyrdxlP-dep_Trfase_small"/>
</dbReference>
<gene>
    <name evidence="7" type="ORF">KDL01_15150</name>
</gene>
<dbReference type="InterPro" id="IPR036390">
    <property type="entry name" value="WH_DNA-bd_sf"/>
</dbReference>
<dbReference type="PROSITE" id="PS50949">
    <property type="entry name" value="HTH_GNTR"/>
    <property type="match status" value="1"/>
</dbReference>
<evidence type="ECO:0000259" key="6">
    <source>
        <dbReference type="PROSITE" id="PS50949"/>
    </source>
</evidence>
<dbReference type="Gene3D" id="3.40.640.10">
    <property type="entry name" value="Type I PLP-dependent aspartate aminotransferase-like (Major domain)"/>
    <property type="match status" value="1"/>
</dbReference>
<dbReference type="PANTHER" id="PTHR46577:SF1">
    <property type="entry name" value="HTH-TYPE TRANSCRIPTIONAL REGULATORY PROTEIN GABR"/>
    <property type="match status" value="1"/>
</dbReference>
<dbReference type="Pfam" id="PF00155">
    <property type="entry name" value="Aminotran_1_2"/>
    <property type="match status" value="2"/>
</dbReference>
<evidence type="ECO:0000256" key="4">
    <source>
        <dbReference type="ARBA" id="ARBA00023125"/>
    </source>
</evidence>
<protein>
    <submittedName>
        <fullName evidence="7">PLP-dependent aminotransferase family protein</fullName>
    </submittedName>
</protein>
<reference evidence="7" key="1">
    <citation type="submission" date="2021-04" db="EMBL/GenBank/DDBJ databases">
        <title>Genome based classification of Actinospica acidithermotolerans sp. nov., an actinobacterium isolated from an Indonesian hot spring.</title>
        <authorList>
            <person name="Kusuma A.B."/>
            <person name="Putra K.E."/>
            <person name="Nafisah S."/>
            <person name="Loh J."/>
            <person name="Nouioui I."/>
            <person name="Goodfellow M."/>
        </authorList>
    </citation>
    <scope>NUCLEOTIDE SEQUENCE</scope>
    <source>
        <strain evidence="7">CSCA 57</strain>
    </source>
</reference>
<accession>A0A941ET37</accession>
<dbReference type="InterPro" id="IPR051446">
    <property type="entry name" value="HTH_trans_reg/aminotransferase"/>
</dbReference>
<keyword evidence="4" id="KW-0238">DNA-binding</keyword>
<keyword evidence="5" id="KW-0804">Transcription</keyword>
<dbReference type="CDD" id="cd07377">
    <property type="entry name" value="WHTH_GntR"/>
    <property type="match status" value="1"/>
</dbReference>
<dbReference type="InterPro" id="IPR036388">
    <property type="entry name" value="WH-like_DNA-bd_sf"/>
</dbReference>
<dbReference type="SUPFAM" id="SSF46785">
    <property type="entry name" value="Winged helix' DNA-binding domain"/>
    <property type="match status" value="1"/>
</dbReference>
<comment type="similarity">
    <text evidence="1">In the C-terminal section; belongs to the class-I pyridoxal-phosphate-dependent aminotransferase family.</text>
</comment>
<dbReference type="PANTHER" id="PTHR46577">
    <property type="entry name" value="HTH-TYPE TRANSCRIPTIONAL REGULATORY PROTEIN GABR"/>
    <property type="match status" value="1"/>
</dbReference>
<dbReference type="PRINTS" id="PR00035">
    <property type="entry name" value="HTHGNTR"/>
</dbReference>
<evidence type="ECO:0000313" key="8">
    <source>
        <dbReference type="Proteomes" id="UP000675781"/>
    </source>
</evidence>
<proteinExistence type="inferred from homology"/>
<dbReference type="EMBL" id="JAGSOG010000064">
    <property type="protein sequence ID" value="MBR7834609.1"/>
    <property type="molecule type" value="Genomic_DNA"/>
</dbReference>
<dbReference type="GO" id="GO:0003700">
    <property type="term" value="F:DNA-binding transcription factor activity"/>
    <property type="evidence" value="ECO:0007669"/>
    <property type="project" value="InterPro"/>
</dbReference>
<evidence type="ECO:0000256" key="2">
    <source>
        <dbReference type="ARBA" id="ARBA00022898"/>
    </source>
</evidence>
<keyword evidence="7" id="KW-0808">Transferase</keyword>
<dbReference type="CDD" id="cd00609">
    <property type="entry name" value="AAT_like"/>
    <property type="match status" value="1"/>
</dbReference>
<dbReference type="GO" id="GO:0030170">
    <property type="term" value="F:pyridoxal phosphate binding"/>
    <property type="evidence" value="ECO:0007669"/>
    <property type="project" value="InterPro"/>
</dbReference>
<dbReference type="InterPro" id="IPR015424">
    <property type="entry name" value="PyrdxlP-dep_Trfase"/>
</dbReference>
<dbReference type="Pfam" id="PF00392">
    <property type="entry name" value="GntR"/>
    <property type="match status" value="1"/>
</dbReference>
<dbReference type="SUPFAM" id="SSF53383">
    <property type="entry name" value="PLP-dependent transferases"/>
    <property type="match status" value="1"/>
</dbReference>
<evidence type="ECO:0000256" key="5">
    <source>
        <dbReference type="ARBA" id="ARBA00023163"/>
    </source>
</evidence>
<keyword evidence="8" id="KW-1185">Reference proteome</keyword>
<dbReference type="Gene3D" id="1.10.10.10">
    <property type="entry name" value="Winged helix-like DNA-binding domain superfamily/Winged helix DNA-binding domain"/>
    <property type="match status" value="1"/>
</dbReference>
<evidence type="ECO:0000256" key="1">
    <source>
        <dbReference type="ARBA" id="ARBA00005384"/>
    </source>
</evidence>
<keyword evidence="7" id="KW-0032">Aminotransferase</keyword>
<dbReference type="AlphaFoldDB" id="A0A941ET37"/>
<dbReference type="InterPro" id="IPR015421">
    <property type="entry name" value="PyrdxlP-dep_Trfase_major"/>
</dbReference>
<dbReference type="Proteomes" id="UP000675781">
    <property type="component" value="Unassembled WGS sequence"/>
</dbReference>
<dbReference type="InterPro" id="IPR004839">
    <property type="entry name" value="Aminotransferase_I/II_large"/>
</dbReference>
<keyword evidence="3" id="KW-0805">Transcription regulation</keyword>
<dbReference type="GO" id="GO:0008483">
    <property type="term" value="F:transaminase activity"/>
    <property type="evidence" value="ECO:0007669"/>
    <property type="project" value="UniProtKB-KW"/>
</dbReference>
<comment type="caution">
    <text evidence="7">The sequence shown here is derived from an EMBL/GenBank/DDBJ whole genome shotgun (WGS) entry which is preliminary data.</text>
</comment>